<name>A0A2H3DGP0_ARMGA</name>
<organism evidence="2 3">
    <name type="scientific">Armillaria gallica</name>
    <name type="common">Bulbous honey fungus</name>
    <name type="synonym">Armillaria bulbosa</name>
    <dbReference type="NCBI Taxonomy" id="47427"/>
    <lineage>
        <taxon>Eukaryota</taxon>
        <taxon>Fungi</taxon>
        <taxon>Dikarya</taxon>
        <taxon>Basidiomycota</taxon>
        <taxon>Agaricomycotina</taxon>
        <taxon>Agaricomycetes</taxon>
        <taxon>Agaricomycetidae</taxon>
        <taxon>Agaricales</taxon>
        <taxon>Marasmiineae</taxon>
        <taxon>Physalacriaceae</taxon>
        <taxon>Armillaria</taxon>
    </lineage>
</organism>
<evidence type="ECO:0000313" key="2">
    <source>
        <dbReference type="EMBL" id="PBK90632.1"/>
    </source>
</evidence>
<protein>
    <submittedName>
        <fullName evidence="2">Uncharacterized protein</fullName>
    </submittedName>
</protein>
<evidence type="ECO:0000313" key="3">
    <source>
        <dbReference type="Proteomes" id="UP000217790"/>
    </source>
</evidence>
<evidence type="ECO:0000256" key="1">
    <source>
        <dbReference type="SAM" id="MobiDB-lite"/>
    </source>
</evidence>
<keyword evidence="3" id="KW-1185">Reference proteome</keyword>
<sequence>MPNNGGPVSGSQSDAAGTQDTDSPSPPASALPDDQWETNNRLHRAGAKLKRFYWECLYTPEDEVLLQLAGDEYDLYDFLESKYAAPRHRTESRERVTPELSSVNIWIHPLNHIRNSYHLGHQAKDRRLLSIFDVLRFGYLRQELGHTLKFAA</sequence>
<accession>A0A2H3DGP0</accession>
<gene>
    <name evidence="2" type="ORF">ARMGADRAFT_1032184</name>
</gene>
<dbReference type="InParanoid" id="A0A2H3DGP0"/>
<reference evidence="3" key="1">
    <citation type="journal article" date="2017" name="Nat. Ecol. Evol.">
        <title>Genome expansion and lineage-specific genetic innovations in the forest pathogenic fungi Armillaria.</title>
        <authorList>
            <person name="Sipos G."/>
            <person name="Prasanna A.N."/>
            <person name="Walter M.C."/>
            <person name="O'Connor E."/>
            <person name="Balint B."/>
            <person name="Krizsan K."/>
            <person name="Kiss B."/>
            <person name="Hess J."/>
            <person name="Varga T."/>
            <person name="Slot J."/>
            <person name="Riley R."/>
            <person name="Boka B."/>
            <person name="Rigling D."/>
            <person name="Barry K."/>
            <person name="Lee J."/>
            <person name="Mihaltcheva S."/>
            <person name="LaButti K."/>
            <person name="Lipzen A."/>
            <person name="Waldron R."/>
            <person name="Moloney N.M."/>
            <person name="Sperisen C."/>
            <person name="Kredics L."/>
            <person name="Vagvoelgyi C."/>
            <person name="Patrignani A."/>
            <person name="Fitzpatrick D."/>
            <person name="Nagy I."/>
            <person name="Doyle S."/>
            <person name="Anderson J.B."/>
            <person name="Grigoriev I.V."/>
            <person name="Gueldener U."/>
            <person name="Muensterkoetter M."/>
            <person name="Nagy L.G."/>
        </authorList>
    </citation>
    <scope>NUCLEOTIDE SEQUENCE [LARGE SCALE GENOMIC DNA]</scope>
    <source>
        <strain evidence="3">Ar21-2</strain>
    </source>
</reference>
<feature type="region of interest" description="Disordered" evidence="1">
    <location>
        <begin position="1"/>
        <end position="37"/>
    </location>
</feature>
<dbReference type="Proteomes" id="UP000217790">
    <property type="component" value="Unassembled WGS sequence"/>
</dbReference>
<proteinExistence type="predicted"/>
<dbReference type="EMBL" id="KZ293664">
    <property type="protein sequence ID" value="PBK90632.1"/>
    <property type="molecule type" value="Genomic_DNA"/>
</dbReference>
<dbReference type="AlphaFoldDB" id="A0A2H3DGP0"/>